<dbReference type="InterPro" id="IPR005828">
    <property type="entry name" value="MFS_sugar_transport-like"/>
</dbReference>
<protein>
    <recommendedName>
        <fullName evidence="6">Major facilitator superfamily (MFS) profile domain-containing protein</fullName>
    </recommendedName>
</protein>
<comment type="subcellular location">
    <subcellularLocation>
        <location evidence="1">Membrane</location>
        <topology evidence="1">Multi-pass membrane protein</topology>
    </subcellularLocation>
</comment>
<evidence type="ECO:0000256" key="1">
    <source>
        <dbReference type="ARBA" id="ARBA00004141"/>
    </source>
</evidence>
<organism evidence="7 8">
    <name type="scientific">Basidiobolus ranarum</name>
    <dbReference type="NCBI Taxonomy" id="34480"/>
    <lineage>
        <taxon>Eukaryota</taxon>
        <taxon>Fungi</taxon>
        <taxon>Fungi incertae sedis</taxon>
        <taxon>Zoopagomycota</taxon>
        <taxon>Entomophthoromycotina</taxon>
        <taxon>Basidiobolomycetes</taxon>
        <taxon>Basidiobolales</taxon>
        <taxon>Basidiobolaceae</taxon>
        <taxon>Basidiobolus</taxon>
    </lineage>
</organism>
<reference evidence="7 8" key="1">
    <citation type="submission" date="2023-04" db="EMBL/GenBank/DDBJ databases">
        <title>Genome of Basidiobolus ranarum AG-B5.</title>
        <authorList>
            <person name="Stajich J.E."/>
            <person name="Carter-House D."/>
            <person name="Gryganskyi A."/>
        </authorList>
    </citation>
    <scope>NUCLEOTIDE SEQUENCE [LARGE SCALE GENOMIC DNA]</scope>
    <source>
        <strain evidence="7 8">AG-B5</strain>
    </source>
</reference>
<keyword evidence="8" id="KW-1185">Reference proteome</keyword>
<evidence type="ECO:0000256" key="2">
    <source>
        <dbReference type="ARBA" id="ARBA00022692"/>
    </source>
</evidence>
<dbReference type="Proteomes" id="UP001479436">
    <property type="component" value="Unassembled WGS sequence"/>
</dbReference>
<accession>A0ABR2WWK1</accession>
<feature type="transmembrane region" description="Helical" evidence="5">
    <location>
        <begin position="28"/>
        <end position="50"/>
    </location>
</feature>
<evidence type="ECO:0000256" key="5">
    <source>
        <dbReference type="SAM" id="Phobius"/>
    </source>
</evidence>
<dbReference type="Pfam" id="PF00083">
    <property type="entry name" value="Sugar_tr"/>
    <property type="match status" value="1"/>
</dbReference>
<keyword evidence="3 5" id="KW-1133">Transmembrane helix</keyword>
<sequence>MFAYTMAWTTAYPTLTEVFPTHLRSSGIGIAVAAGRVAGAVAPLLMIAIFEETGPLDLITGKHSNVAGAIGLLTSFFGLALIASIPWYFFGVEGRNVTLEGMVAKTNKQIIVEETGEKGENIHICMRTKNDLIFTSFNFDNIFFLILKGQYLDYS</sequence>
<dbReference type="PROSITE" id="PS50850">
    <property type="entry name" value="MFS"/>
    <property type="match status" value="1"/>
</dbReference>
<keyword evidence="4 5" id="KW-0472">Membrane</keyword>
<evidence type="ECO:0000256" key="4">
    <source>
        <dbReference type="ARBA" id="ARBA00023136"/>
    </source>
</evidence>
<dbReference type="EMBL" id="JASJQH010000210">
    <property type="protein sequence ID" value="KAK9765915.1"/>
    <property type="molecule type" value="Genomic_DNA"/>
</dbReference>
<evidence type="ECO:0000259" key="6">
    <source>
        <dbReference type="PROSITE" id="PS50850"/>
    </source>
</evidence>
<evidence type="ECO:0000313" key="8">
    <source>
        <dbReference type="Proteomes" id="UP001479436"/>
    </source>
</evidence>
<proteinExistence type="predicted"/>
<feature type="domain" description="Major facilitator superfamily (MFS) profile" evidence="6">
    <location>
        <begin position="1"/>
        <end position="95"/>
    </location>
</feature>
<dbReference type="Gene3D" id="1.20.1250.20">
    <property type="entry name" value="MFS general substrate transporter like domains"/>
    <property type="match status" value="1"/>
</dbReference>
<feature type="transmembrane region" description="Helical" evidence="5">
    <location>
        <begin position="70"/>
        <end position="90"/>
    </location>
</feature>
<evidence type="ECO:0000313" key="7">
    <source>
        <dbReference type="EMBL" id="KAK9765915.1"/>
    </source>
</evidence>
<dbReference type="SUPFAM" id="SSF103473">
    <property type="entry name" value="MFS general substrate transporter"/>
    <property type="match status" value="1"/>
</dbReference>
<name>A0ABR2WWK1_9FUNG</name>
<dbReference type="InterPro" id="IPR020846">
    <property type="entry name" value="MFS_dom"/>
</dbReference>
<comment type="caution">
    <text evidence="7">The sequence shown here is derived from an EMBL/GenBank/DDBJ whole genome shotgun (WGS) entry which is preliminary data.</text>
</comment>
<dbReference type="InterPro" id="IPR036259">
    <property type="entry name" value="MFS_trans_sf"/>
</dbReference>
<evidence type="ECO:0000256" key="3">
    <source>
        <dbReference type="ARBA" id="ARBA00022989"/>
    </source>
</evidence>
<gene>
    <name evidence="7" type="ORF">K7432_005383</name>
</gene>
<keyword evidence="2 5" id="KW-0812">Transmembrane</keyword>